<protein>
    <submittedName>
        <fullName evidence="2">Uncharacterized protein</fullName>
    </submittedName>
</protein>
<keyword evidence="1" id="KW-0812">Transmembrane</keyword>
<evidence type="ECO:0000313" key="2">
    <source>
        <dbReference type="EMBL" id="CAI6345339.1"/>
    </source>
</evidence>
<organism evidence="2 3">
    <name type="scientific">Macrosiphum euphorbiae</name>
    <name type="common">potato aphid</name>
    <dbReference type="NCBI Taxonomy" id="13131"/>
    <lineage>
        <taxon>Eukaryota</taxon>
        <taxon>Metazoa</taxon>
        <taxon>Ecdysozoa</taxon>
        <taxon>Arthropoda</taxon>
        <taxon>Hexapoda</taxon>
        <taxon>Insecta</taxon>
        <taxon>Pterygota</taxon>
        <taxon>Neoptera</taxon>
        <taxon>Paraneoptera</taxon>
        <taxon>Hemiptera</taxon>
        <taxon>Sternorrhyncha</taxon>
        <taxon>Aphidomorpha</taxon>
        <taxon>Aphidoidea</taxon>
        <taxon>Aphididae</taxon>
        <taxon>Macrosiphini</taxon>
        <taxon>Macrosiphum</taxon>
    </lineage>
</organism>
<dbReference type="EMBL" id="CARXXK010000001">
    <property type="protein sequence ID" value="CAI6345339.1"/>
    <property type="molecule type" value="Genomic_DNA"/>
</dbReference>
<evidence type="ECO:0000256" key="1">
    <source>
        <dbReference type="SAM" id="Phobius"/>
    </source>
</evidence>
<keyword evidence="3" id="KW-1185">Reference proteome</keyword>
<keyword evidence="1" id="KW-1133">Transmembrane helix</keyword>
<proteinExistence type="predicted"/>
<dbReference type="AlphaFoldDB" id="A0AAV0VM20"/>
<sequence length="184" mass="20883">MLYDPPKTTLYVCTVLFLHTVGVIICTTILPDTNPTPPLEFPSDGHIRIIQAPEPYNLTQPPMFYFGNDDTITDGPINNFQETMENRFNDGVSKQSSQPINVIAKISENYTENYIENKYYNNHIDSWTSITLSLIVLTVIAVMVLACSALCLKKVQNLKISKRELLIEDCDDSVMKDLIHIQRV</sequence>
<gene>
    <name evidence="2" type="ORF">MEUPH1_LOCUS2370</name>
</gene>
<feature type="transmembrane region" description="Helical" evidence="1">
    <location>
        <begin position="9"/>
        <end position="30"/>
    </location>
</feature>
<name>A0AAV0VM20_9HEMI</name>
<dbReference type="Proteomes" id="UP001160148">
    <property type="component" value="Unassembled WGS sequence"/>
</dbReference>
<accession>A0AAV0VM20</accession>
<comment type="caution">
    <text evidence="2">The sequence shown here is derived from an EMBL/GenBank/DDBJ whole genome shotgun (WGS) entry which is preliminary data.</text>
</comment>
<keyword evidence="1" id="KW-0472">Membrane</keyword>
<reference evidence="2 3" key="1">
    <citation type="submission" date="2023-01" db="EMBL/GenBank/DDBJ databases">
        <authorList>
            <person name="Whitehead M."/>
        </authorList>
    </citation>
    <scope>NUCLEOTIDE SEQUENCE [LARGE SCALE GENOMIC DNA]</scope>
</reference>
<evidence type="ECO:0000313" key="3">
    <source>
        <dbReference type="Proteomes" id="UP001160148"/>
    </source>
</evidence>
<feature type="transmembrane region" description="Helical" evidence="1">
    <location>
        <begin position="130"/>
        <end position="152"/>
    </location>
</feature>